<feature type="compositionally biased region" description="Low complexity" evidence="3">
    <location>
        <begin position="566"/>
        <end position="580"/>
    </location>
</feature>
<evidence type="ECO:0000256" key="4">
    <source>
        <dbReference type="SAM" id="SignalP"/>
    </source>
</evidence>
<dbReference type="Proteomes" id="UP000325113">
    <property type="component" value="Unassembled WGS sequence"/>
</dbReference>
<feature type="signal peptide" evidence="4">
    <location>
        <begin position="1"/>
        <end position="23"/>
    </location>
</feature>
<proteinExistence type="predicted"/>
<protein>
    <submittedName>
        <fullName evidence="5">Uncharacterized protein</fullName>
    </submittedName>
</protein>
<dbReference type="EMBL" id="VLTM01000018">
    <property type="protein sequence ID" value="KAA0164271.1"/>
    <property type="molecule type" value="Genomic_DNA"/>
</dbReference>
<comment type="caution">
    <text evidence="5">The sequence shown here is derived from an EMBL/GenBank/DDBJ whole genome shotgun (WGS) entry which is preliminary data.</text>
</comment>
<dbReference type="SMART" id="SM00855">
    <property type="entry name" value="PGAM"/>
    <property type="match status" value="1"/>
</dbReference>
<evidence type="ECO:0000256" key="2">
    <source>
        <dbReference type="ARBA" id="ARBA00023235"/>
    </source>
</evidence>
<feature type="compositionally biased region" description="Low complexity" evidence="3">
    <location>
        <begin position="525"/>
        <end position="537"/>
    </location>
</feature>
<evidence type="ECO:0000313" key="6">
    <source>
        <dbReference type="Proteomes" id="UP000325113"/>
    </source>
</evidence>
<keyword evidence="2" id="KW-0413">Isomerase</keyword>
<dbReference type="InterPro" id="IPR050275">
    <property type="entry name" value="PGM_Phosphatase"/>
</dbReference>
<keyword evidence="4" id="KW-0732">Signal</keyword>
<evidence type="ECO:0000256" key="1">
    <source>
        <dbReference type="ARBA" id="ARBA00023152"/>
    </source>
</evidence>
<dbReference type="InterPro" id="IPR013078">
    <property type="entry name" value="His_Pase_superF_clade-1"/>
</dbReference>
<evidence type="ECO:0000313" key="5">
    <source>
        <dbReference type="EMBL" id="KAA0164271.1"/>
    </source>
</evidence>
<dbReference type="GO" id="GO:0016791">
    <property type="term" value="F:phosphatase activity"/>
    <property type="evidence" value="ECO:0007669"/>
    <property type="project" value="TreeGrafter"/>
</dbReference>
<gene>
    <name evidence="5" type="ORF">FNF31_02505</name>
</gene>
<reference evidence="5 6" key="1">
    <citation type="submission" date="2019-07" db="EMBL/GenBank/DDBJ databases">
        <title>Genomes of Cafeteria roenbergensis.</title>
        <authorList>
            <person name="Fischer M.G."/>
            <person name="Hackl T."/>
            <person name="Roman M."/>
        </authorList>
    </citation>
    <scope>NUCLEOTIDE SEQUENCE [LARGE SCALE GENOMIC DNA]</scope>
    <source>
        <strain evidence="5 6">Cflag</strain>
    </source>
</reference>
<feature type="region of interest" description="Disordered" evidence="3">
    <location>
        <begin position="525"/>
        <end position="592"/>
    </location>
</feature>
<name>A0A5A8DKA6_CAFRO</name>
<dbReference type="CDD" id="cd07067">
    <property type="entry name" value="HP_PGM_like"/>
    <property type="match status" value="1"/>
</dbReference>
<dbReference type="GO" id="GO:0005737">
    <property type="term" value="C:cytoplasm"/>
    <property type="evidence" value="ECO:0007669"/>
    <property type="project" value="TreeGrafter"/>
</dbReference>
<dbReference type="InterPro" id="IPR001345">
    <property type="entry name" value="PG/BPGM_mutase_AS"/>
</dbReference>
<feature type="compositionally biased region" description="Basic and acidic residues" evidence="3">
    <location>
        <begin position="551"/>
        <end position="565"/>
    </location>
</feature>
<accession>A0A5A8DKA6</accession>
<dbReference type="SUPFAM" id="SSF53254">
    <property type="entry name" value="Phosphoglycerate mutase-like"/>
    <property type="match status" value="1"/>
</dbReference>
<keyword evidence="1" id="KW-0324">Glycolysis</keyword>
<dbReference type="InterPro" id="IPR029033">
    <property type="entry name" value="His_PPase_superfam"/>
</dbReference>
<dbReference type="PANTHER" id="PTHR48100">
    <property type="entry name" value="BROAD-SPECIFICITY PHOSPHATASE YOR283W-RELATED"/>
    <property type="match status" value="1"/>
</dbReference>
<dbReference type="AlphaFoldDB" id="A0A5A8DKA6"/>
<dbReference type="PANTHER" id="PTHR48100:SF1">
    <property type="entry name" value="HISTIDINE PHOSPHATASE FAMILY PROTEIN-RELATED"/>
    <property type="match status" value="1"/>
</dbReference>
<sequence>MGNRVRFVASCLLLAMVSDRALVVRFRQGYYASLADLFESPGFAWEASGDDKVASGRAIDPKDSQQLLCGDLGPDGAGPALSVSGNYYFMPFVANNPLYRAKARRWFPNGDIFGTMARVVFRPGPQVRDMMDTLLLDLGRKAGLPDGERWTCELGFQIRNDNDPVRRPQISAKEWDLYRKCAAELLPRSRREDPRVFVATDSDPSRKICSEEVPYPFEVYGDFERSNNPKGVRKALVDLLVFSTCDIMLTSPWSSYGRVASVYAGREAYFVTDWGVPTGEPHRRFLDILRDEDGKSGCFRFLRTEPCPWQGPKGELGFNDVLYLIRHGQGHHNTAARDRGRAAYKDPTLLDARLDHVGKEQANALGDHIRMHRIPIQLVVVSPLRRTLETATQAFGTSVPMVAVELVREAHGAHPCDKRSPVSEIRKDFPHVDFSFISTDEDTWHNDDRRETIREVAERGHAFLRFIRSRPERNIAVVSHGVFLETLVGGLVLGVVDPRVSAERFRNCEMRAIVVGGWTIPASSHAAAGAGSGSSASIVPRKKHSVASEQRAIKDEAAPPTRKDTPAAAAAAAGTDAARPVIAVPSTDGPSA</sequence>
<dbReference type="Gene3D" id="3.40.50.1240">
    <property type="entry name" value="Phosphoglycerate mutase-like"/>
    <property type="match status" value="1"/>
</dbReference>
<organism evidence="5 6">
    <name type="scientific">Cafeteria roenbergensis</name>
    <name type="common">Marine flagellate</name>
    <dbReference type="NCBI Taxonomy" id="33653"/>
    <lineage>
        <taxon>Eukaryota</taxon>
        <taxon>Sar</taxon>
        <taxon>Stramenopiles</taxon>
        <taxon>Bigyra</taxon>
        <taxon>Opalozoa</taxon>
        <taxon>Bicosoecida</taxon>
        <taxon>Cafeteriaceae</taxon>
        <taxon>Cafeteria</taxon>
    </lineage>
</organism>
<dbReference type="PROSITE" id="PS00175">
    <property type="entry name" value="PG_MUTASE"/>
    <property type="match status" value="1"/>
</dbReference>
<evidence type="ECO:0000256" key="3">
    <source>
        <dbReference type="SAM" id="MobiDB-lite"/>
    </source>
</evidence>
<feature type="chain" id="PRO_5022787845" evidence="4">
    <location>
        <begin position="24"/>
        <end position="592"/>
    </location>
</feature>
<dbReference type="Gene3D" id="3.40.50.11350">
    <property type="match status" value="1"/>
</dbReference>
<dbReference type="Pfam" id="PF00300">
    <property type="entry name" value="His_Phos_1"/>
    <property type="match status" value="1"/>
</dbReference>